<accession>G0EFL3</accession>
<dbReference type="Proteomes" id="UP000001037">
    <property type="component" value="Chromosome"/>
</dbReference>
<dbReference type="HOGENOM" id="CLU_2044501_0_0_2"/>
<dbReference type="AlphaFoldDB" id="G0EFL3"/>
<dbReference type="STRING" id="694429.Pyrfu_1174"/>
<dbReference type="KEGG" id="pfm:Pyrfu_1174"/>
<proteinExistence type="predicted"/>
<dbReference type="EMBL" id="CP002838">
    <property type="protein sequence ID" value="AEM39037.1"/>
    <property type="molecule type" value="Genomic_DNA"/>
</dbReference>
<name>G0EFL3_PYRF1</name>
<protein>
    <submittedName>
        <fullName evidence="1">Uncharacterized protein</fullName>
    </submittedName>
</protein>
<evidence type="ECO:0000313" key="2">
    <source>
        <dbReference type="Proteomes" id="UP000001037"/>
    </source>
</evidence>
<gene>
    <name evidence="1" type="ordered locus">Pyrfu_1174</name>
</gene>
<dbReference type="InParanoid" id="G0EFL3"/>
<reference evidence="1 2" key="1">
    <citation type="journal article" date="2011" name="Stand. Genomic Sci.">
        <title>Complete genome sequence of the hyperthermophilic chemolithoautotroph Pyrolobus fumarii type strain (1A).</title>
        <authorList>
            <person name="Anderson I."/>
            <person name="Goker M."/>
            <person name="Nolan M."/>
            <person name="Lucas S."/>
            <person name="Hammon N."/>
            <person name="Deshpande S."/>
            <person name="Cheng J.F."/>
            <person name="Tapia R."/>
            <person name="Han C."/>
            <person name="Goodwin L."/>
            <person name="Pitluck S."/>
            <person name="Huntemann M."/>
            <person name="Liolios K."/>
            <person name="Ivanova N."/>
            <person name="Pagani I."/>
            <person name="Mavromatis K."/>
            <person name="Ovchinikova G."/>
            <person name="Pati A."/>
            <person name="Chen A."/>
            <person name="Palaniappan K."/>
            <person name="Land M."/>
            <person name="Hauser L."/>
            <person name="Brambilla E.M."/>
            <person name="Huber H."/>
            <person name="Yasawong M."/>
            <person name="Rohde M."/>
            <person name="Spring S."/>
            <person name="Abt B."/>
            <person name="Sikorski J."/>
            <person name="Wirth R."/>
            <person name="Detter J.C."/>
            <person name="Woyke T."/>
            <person name="Bristow J."/>
            <person name="Eisen J.A."/>
            <person name="Markowitz V."/>
            <person name="Hugenholtz P."/>
            <person name="Kyrpides N.C."/>
            <person name="Klenk H.P."/>
            <person name="Lapidus A."/>
        </authorList>
    </citation>
    <scope>NUCLEOTIDE SEQUENCE [LARGE SCALE GENOMIC DNA]</scope>
    <source>
        <strain evidence="2">DSM 11204 / 1A</strain>
    </source>
</reference>
<keyword evidence="2" id="KW-1185">Reference proteome</keyword>
<evidence type="ECO:0000313" key="1">
    <source>
        <dbReference type="EMBL" id="AEM39037.1"/>
    </source>
</evidence>
<dbReference type="GeneID" id="11138357"/>
<sequence>MKPVAVLDTKVLFKLVACTLSVHFCDETVNLAYRVLCECKYDFITTEAVVGTLYFAKREIRHYKVHTPHAKINAQDRVPGRWLVPEGAAGGSQRPCARSIEGRWGRRLGSLLWDSVIAGS</sequence>
<dbReference type="RefSeq" id="WP_014026714.1">
    <property type="nucleotide sequence ID" value="NC_015931.1"/>
</dbReference>
<organism evidence="1 2">
    <name type="scientific">Pyrolobus fumarii (strain DSM 11204 / 1A)</name>
    <dbReference type="NCBI Taxonomy" id="694429"/>
    <lineage>
        <taxon>Archaea</taxon>
        <taxon>Thermoproteota</taxon>
        <taxon>Thermoprotei</taxon>
        <taxon>Desulfurococcales</taxon>
        <taxon>Pyrodictiaceae</taxon>
        <taxon>Pyrolobus</taxon>
    </lineage>
</organism>